<feature type="binding site" description="covalent" evidence="13">
    <location>
        <position position="46"/>
    </location>
    <ligand>
        <name>heme</name>
        <dbReference type="ChEBI" id="CHEBI:30413"/>
        <label>1</label>
    </ligand>
</feature>
<gene>
    <name evidence="16" type="ORF">Dthio_PD3018</name>
</gene>
<evidence type="ECO:0000313" key="17">
    <source>
        <dbReference type="Proteomes" id="UP000005496"/>
    </source>
</evidence>
<comment type="caution">
    <text evidence="16">The sequence shown here is derived from an EMBL/GenBank/DDBJ whole genome shotgun (WGS) entry which is preliminary data.</text>
</comment>
<dbReference type="GO" id="GO:0020037">
    <property type="term" value="F:heme binding"/>
    <property type="evidence" value="ECO:0007669"/>
    <property type="project" value="InterPro"/>
</dbReference>
<dbReference type="GO" id="GO:0009055">
    <property type="term" value="F:electron transfer activity"/>
    <property type="evidence" value="ECO:0007669"/>
    <property type="project" value="TreeGrafter"/>
</dbReference>
<reference evidence="16" key="1">
    <citation type="submission" date="2010-05" db="EMBL/GenBank/DDBJ databases">
        <title>The draft genome of Desulfonatronospira thiodismutans ASO3-1.</title>
        <authorList>
            <consortium name="US DOE Joint Genome Institute (JGI-PGF)"/>
            <person name="Lucas S."/>
            <person name="Copeland A."/>
            <person name="Lapidus A."/>
            <person name="Cheng J.-F."/>
            <person name="Bruce D."/>
            <person name="Goodwin L."/>
            <person name="Pitluck S."/>
            <person name="Chertkov O."/>
            <person name="Brettin T."/>
            <person name="Detter J.C."/>
            <person name="Han C."/>
            <person name="Land M.L."/>
            <person name="Hauser L."/>
            <person name="Kyrpides N."/>
            <person name="Mikhailova N."/>
            <person name="Muyzer G."/>
            <person name="Woyke T."/>
        </authorList>
    </citation>
    <scope>NUCLEOTIDE SEQUENCE [LARGE SCALE GENOMIC DNA]</scope>
    <source>
        <strain evidence="16">ASO3-1</strain>
    </source>
</reference>
<dbReference type="Pfam" id="PF03264">
    <property type="entry name" value="Cytochrom_NNT"/>
    <property type="match status" value="1"/>
</dbReference>
<feature type="binding site" description="axial binding residue" evidence="14">
    <location>
        <position position="145"/>
    </location>
    <ligand>
        <name>heme</name>
        <dbReference type="ChEBI" id="CHEBI:30413"/>
        <label>2</label>
    </ligand>
    <ligandPart>
        <name>Fe</name>
        <dbReference type="ChEBI" id="CHEBI:18248"/>
    </ligandPart>
</feature>
<dbReference type="GO" id="GO:0005886">
    <property type="term" value="C:plasma membrane"/>
    <property type="evidence" value="ECO:0007669"/>
    <property type="project" value="UniProtKB-SubCell"/>
</dbReference>
<dbReference type="PANTHER" id="PTHR30333:SF1">
    <property type="entry name" value="CYTOCHROME C-TYPE PROTEIN NAPC"/>
    <property type="match status" value="1"/>
</dbReference>
<dbReference type="AlphaFoldDB" id="D6SLM9"/>
<evidence type="ECO:0000256" key="11">
    <source>
        <dbReference type="ARBA" id="ARBA00023136"/>
    </source>
</evidence>
<feature type="binding site" description="covalent" evidence="13">
    <location>
        <position position="119"/>
    </location>
    <ligand>
        <name>heme</name>
        <dbReference type="ChEBI" id="CHEBI:30413"/>
        <label>3</label>
    </ligand>
</feature>
<keyword evidence="8 12" id="KW-0249">Electron transport</keyword>
<protein>
    <recommendedName>
        <fullName evidence="12">Cytochrome c-type protein</fullName>
    </recommendedName>
</protein>
<evidence type="ECO:0000256" key="9">
    <source>
        <dbReference type="ARBA" id="ARBA00022989"/>
    </source>
</evidence>
<dbReference type="InterPro" id="IPR051174">
    <property type="entry name" value="Cytochrome_c-type_ET"/>
</dbReference>
<feature type="binding site" description="axial binding residue" evidence="14">
    <location>
        <position position="70"/>
    </location>
    <ligand>
        <name>heme</name>
        <dbReference type="ChEBI" id="CHEBI:30413"/>
        <label>2</label>
    </ligand>
    <ligandPart>
        <name>Fe</name>
        <dbReference type="ChEBI" id="CHEBI:18248"/>
    </ligandPart>
</feature>
<evidence type="ECO:0000256" key="6">
    <source>
        <dbReference type="ARBA" id="ARBA00022692"/>
    </source>
</evidence>
<sequence length="159" mass="17408">MTKGKNRQNGAGRAAILIALLAGVALTLVAGFTYSHTDQPEFCGSCHVMYEATRTHQQSVHADLSCNECHAPHSAVPKMLFKSWAGTKDMYKNTFGKVGDVIQSSDRSSRVINDNCTNCHAMTGLNVDADMAKDQCIDCHRQVPHMRSTPVAERRVADE</sequence>
<dbReference type="SUPFAM" id="SSF48695">
    <property type="entry name" value="Multiheme cytochromes"/>
    <property type="match status" value="1"/>
</dbReference>
<feature type="binding site" evidence="13">
    <location>
        <position position="89"/>
    </location>
    <ligand>
        <name>a menaquinol</name>
        <dbReference type="ChEBI" id="CHEBI:18151"/>
    </ligand>
</feature>
<keyword evidence="11" id="KW-0472">Membrane</keyword>
<feature type="binding site" description="axial binding residue" evidence="14">
    <location>
        <position position="61"/>
    </location>
    <ligand>
        <name>heme</name>
        <dbReference type="ChEBI" id="CHEBI:30413"/>
        <label>3</label>
    </ligand>
    <ligandPart>
        <name>Fe</name>
        <dbReference type="ChEBI" id="CHEBI:18248"/>
    </ligandPart>
</feature>
<name>D6SLM9_9BACT</name>
<keyword evidence="4" id="KW-1003">Cell membrane</keyword>
<evidence type="ECO:0000259" key="15">
    <source>
        <dbReference type="Pfam" id="PF03264"/>
    </source>
</evidence>
<evidence type="ECO:0000256" key="8">
    <source>
        <dbReference type="ARBA" id="ARBA00022982"/>
    </source>
</evidence>
<dbReference type="Gene3D" id="1.10.3820.10">
    <property type="entry name" value="Di-heme elbow motif domain"/>
    <property type="match status" value="1"/>
</dbReference>
<keyword evidence="7 12" id="KW-0479">Metal-binding</keyword>
<dbReference type="GO" id="GO:0019333">
    <property type="term" value="P:denitrification pathway"/>
    <property type="evidence" value="ECO:0007669"/>
    <property type="project" value="InterPro"/>
</dbReference>
<evidence type="ECO:0000256" key="13">
    <source>
        <dbReference type="PIRSR" id="PIRSR000013-1"/>
    </source>
</evidence>
<dbReference type="RefSeq" id="WP_008868719.1">
    <property type="nucleotide sequence ID" value="NZ_ACJN02000001.1"/>
</dbReference>
<comment type="subcellular location">
    <subcellularLocation>
        <location evidence="1">Cell membrane</location>
        <topology evidence="1">Single-pass membrane protein</topology>
    </subcellularLocation>
</comment>
<comment type="similarity">
    <text evidence="2">Belongs to the NapC/NirT/NrfH family.</text>
</comment>
<feature type="binding site" description="axial binding residue" evidence="14">
    <location>
        <position position="49"/>
    </location>
    <ligand>
        <name>heme</name>
        <dbReference type="ChEBI" id="CHEBI:30413"/>
        <label>1</label>
    </ligand>
    <ligandPart>
        <name>Fe</name>
        <dbReference type="ChEBI" id="CHEBI:18248"/>
    </ligandPart>
</feature>
<evidence type="ECO:0000256" key="12">
    <source>
        <dbReference type="PIRNR" id="PIRNR000013"/>
    </source>
</evidence>
<dbReference type="GO" id="GO:0009061">
    <property type="term" value="P:anaerobic respiration"/>
    <property type="evidence" value="ECO:0007669"/>
    <property type="project" value="TreeGrafter"/>
</dbReference>
<keyword evidence="3 12" id="KW-0813">Transport</keyword>
<feature type="binding site" description="covalent" evidence="13">
    <location>
        <position position="69"/>
    </location>
    <ligand>
        <name>heme</name>
        <dbReference type="ChEBI" id="CHEBI:30413"/>
        <label>2</label>
    </ligand>
</feature>
<dbReference type="GO" id="GO:0046872">
    <property type="term" value="F:metal ion binding"/>
    <property type="evidence" value="ECO:0007669"/>
    <property type="project" value="UniProtKB-KW"/>
</dbReference>
<feature type="binding site" description="covalent" evidence="13">
    <location>
        <position position="136"/>
    </location>
    <ligand>
        <name>heme</name>
        <dbReference type="ChEBI" id="CHEBI:30413"/>
        <label>4</label>
    </ligand>
</feature>
<evidence type="ECO:0000256" key="2">
    <source>
        <dbReference type="ARBA" id="ARBA00007395"/>
    </source>
</evidence>
<dbReference type="Proteomes" id="UP000005496">
    <property type="component" value="Unassembled WGS sequence"/>
</dbReference>
<evidence type="ECO:0000256" key="14">
    <source>
        <dbReference type="PIRSR" id="PIRSR000013-2"/>
    </source>
</evidence>
<dbReference type="InterPro" id="IPR036280">
    <property type="entry name" value="Multihaem_cyt_sf"/>
</dbReference>
<evidence type="ECO:0000256" key="10">
    <source>
        <dbReference type="ARBA" id="ARBA00023004"/>
    </source>
</evidence>
<feature type="binding site" description="axial binding residue" evidence="14">
    <location>
        <position position="89"/>
    </location>
    <ligand>
        <name>heme</name>
        <dbReference type="ChEBI" id="CHEBI:30413"/>
        <label>1</label>
    </ligand>
    <ligandPart>
        <name>Fe</name>
        <dbReference type="ChEBI" id="CHEBI:18248"/>
    </ligandPart>
</feature>
<feature type="binding site" description="covalent" evidence="13">
    <location>
        <position position="116"/>
    </location>
    <ligand>
        <name>heme</name>
        <dbReference type="ChEBI" id="CHEBI:30413"/>
        <label>3</label>
    </ligand>
</feature>
<feature type="binding site" description="axial binding residue" evidence="14">
    <location>
        <position position="120"/>
    </location>
    <ligand>
        <name>heme</name>
        <dbReference type="ChEBI" id="CHEBI:30413"/>
        <label>3</label>
    </ligand>
    <ligandPart>
        <name>Fe</name>
        <dbReference type="ChEBI" id="CHEBI:18248"/>
    </ligandPart>
</feature>
<dbReference type="InterPro" id="IPR005126">
    <property type="entry name" value="NapC/NirT_cyt_c_N"/>
</dbReference>
<dbReference type="InterPro" id="IPR024717">
    <property type="entry name" value="NapC/NirT/NrfH"/>
</dbReference>
<feature type="binding site" evidence="13">
    <location>
        <position position="67"/>
    </location>
    <ligand>
        <name>a menaquinol</name>
        <dbReference type="ChEBI" id="CHEBI:18151"/>
    </ligand>
</feature>
<proteinExistence type="inferred from homology"/>
<dbReference type="OrthoDB" id="9782159at2"/>
<feature type="binding site" description="covalent" evidence="13">
    <location>
        <position position="66"/>
    </location>
    <ligand>
        <name>heme</name>
        <dbReference type="ChEBI" id="CHEBI:30413"/>
        <label>2</label>
    </ligand>
</feature>
<keyword evidence="6" id="KW-0812">Transmembrane</keyword>
<organism evidence="16 17">
    <name type="scientific">Desulfonatronospira thiodismutans ASO3-1</name>
    <dbReference type="NCBI Taxonomy" id="555779"/>
    <lineage>
        <taxon>Bacteria</taxon>
        <taxon>Pseudomonadati</taxon>
        <taxon>Thermodesulfobacteriota</taxon>
        <taxon>Desulfovibrionia</taxon>
        <taxon>Desulfovibrionales</taxon>
        <taxon>Desulfonatronovibrionaceae</taxon>
        <taxon>Desulfonatronospira</taxon>
    </lineage>
</organism>
<keyword evidence="17" id="KW-1185">Reference proteome</keyword>
<keyword evidence="9" id="KW-1133">Transmembrane helix</keyword>
<evidence type="ECO:0000256" key="1">
    <source>
        <dbReference type="ARBA" id="ARBA00004162"/>
    </source>
</evidence>
<comment type="cofactor">
    <cofactor evidence="13">
        <name>heme</name>
        <dbReference type="ChEBI" id="CHEBI:30413"/>
    </cofactor>
    <text evidence="13">Binds 4 heme groups per subunit.</text>
</comment>
<dbReference type="PIRSF" id="PIRSF000013">
    <property type="entry name" value="4_hem_cytochrm_NapC"/>
    <property type="match status" value="1"/>
</dbReference>
<dbReference type="EMBL" id="ACJN02000001">
    <property type="protein sequence ID" value="EFI35590.1"/>
    <property type="molecule type" value="Genomic_DNA"/>
</dbReference>
<evidence type="ECO:0000256" key="7">
    <source>
        <dbReference type="ARBA" id="ARBA00022723"/>
    </source>
</evidence>
<feature type="binding site" evidence="13">
    <location>
        <position position="82"/>
    </location>
    <ligand>
        <name>a menaquinol</name>
        <dbReference type="ChEBI" id="CHEBI:18151"/>
    </ligand>
</feature>
<evidence type="ECO:0000313" key="16">
    <source>
        <dbReference type="EMBL" id="EFI35590.1"/>
    </source>
</evidence>
<dbReference type="PANTHER" id="PTHR30333">
    <property type="entry name" value="CYTOCHROME C-TYPE PROTEIN"/>
    <property type="match status" value="1"/>
</dbReference>
<accession>D6SLM9</accession>
<keyword evidence="5 12" id="KW-0349">Heme</keyword>
<evidence type="ECO:0000256" key="5">
    <source>
        <dbReference type="ARBA" id="ARBA00022617"/>
    </source>
</evidence>
<feature type="domain" description="NapC/NirT cytochrome c N-terminal" evidence="15">
    <location>
        <begin position="14"/>
        <end position="146"/>
    </location>
</feature>
<feature type="binding site" description="covalent" evidence="13">
    <location>
        <position position="43"/>
    </location>
    <ligand>
        <name>heme</name>
        <dbReference type="ChEBI" id="CHEBI:30413"/>
        <label>1</label>
    </ligand>
</feature>
<evidence type="ECO:0000256" key="4">
    <source>
        <dbReference type="ARBA" id="ARBA00022475"/>
    </source>
</evidence>
<evidence type="ECO:0000256" key="3">
    <source>
        <dbReference type="ARBA" id="ARBA00022448"/>
    </source>
</evidence>
<keyword evidence="10 12" id="KW-0408">Iron</keyword>
<comment type="PTM">
    <text evidence="12">Binds 4 heme groups per subunit.</text>
</comment>
<dbReference type="InterPro" id="IPR038266">
    <property type="entry name" value="NapC/NirT_cytc_sf"/>
</dbReference>
<dbReference type="eggNOG" id="COG3005">
    <property type="taxonomic scope" value="Bacteria"/>
</dbReference>
<feature type="binding site" description="covalent" evidence="13">
    <location>
        <position position="139"/>
    </location>
    <ligand>
        <name>heme</name>
        <dbReference type="ChEBI" id="CHEBI:30413"/>
        <label>4</label>
    </ligand>
</feature>
<feature type="binding site" description="axial binding residue" evidence="14">
    <location>
        <position position="140"/>
    </location>
    <ligand>
        <name>heme</name>
        <dbReference type="ChEBI" id="CHEBI:30413"/>
        <label>4</label>
    </ligand>
    <ligandPart>
        <name>Fe</name>
        <dbReference type="ChEBI" id="CHEBI:18248"/>
    </ligandPart>
</feature>